<evidence type="ECO:0000313" key="2">
    <source>
        <dbReference type="Proteomes" id="UP001642360"/>
    </source>
</evidence>
<comment type="caution">
    <text evidence="1">The sequence shown here is derived from an EMBL/GenBank/DDBJ whole genome shotgun (WGS) entry which is preliminary data.</text>
</comment>
<name>A0ABC8T181_9AQUA</name>
<evidence type="ECO:0000313" key="1">
    <source>
        <dbReference type="EMBL" id="CAK9161846.1"/>
    </source>
</evidence>
<reference evidence="1 2" key="1">
    <citation type="submission" date="2024-02" db="EMBL/GenBank/DDBJ databases">
        <authorList>
            <person name="Vignale AGUSTIN F."/>
            <person name="Sosa J E."/>
            <person name="Modenutti C."/>
        </authorList>
    </citation>
    <scope>NUCLEOTIDE SEQUENCE [LARGE SCALE GENOMIC DNA]</scope>
</reference>
<dbReference type="AlphaFoldDB" id="A0ABC8T181"/>
<sequence>GRGHEIRDNVTPPSRPWFPLEGNFSDGGVLTLLLGESFFHGKSSKYSFSGGGFS</sequence>
<organism evidence="1 2">
    <name type="scientific">Ilex paraguariensis</name>
    <name type="common">yerba mate</name>
    <dbReference type="NCBI Taxonomy" id="185542"/>
    <lineage>
        <taxon>Eukaryota</taxon>
        <taxon>Viridiplantae</taxon>
        <taxon>Streptophyta</taxon>
        <taxon>Embryophyta</taxon>
        <taxon>Tracheophyta</taxon>
        <taxon>Spermatophyta</taxon>
        <taxon>Magnoliopsida</taxon>
        <taxon>eudicotyledons</taxon>
        <taxon>Gunneridae</taxon>
        <taxon>Pentapetalae</taxon>
        <taxon>asterids</taxon>
        <taxon>campanulids</taxon>
        <taxon>Aquifoliales</taxon>
        <taxon>Aquifoliaceae</taxon>
        <taxon>Ilex</taxon>
    </lineage>
</organism>
<accession>A0ABC8T181</accession>
<feature type="non-terminal residue" evidence="1">
    <location>
        <position position="1"/>
    </location>
</feature>
<protein>
    <submittedName>
        <fullName evidence="1">Uncharacterized protein</fullName>
    </submittedName>
</protein>
<dbReference type="Proteomes" id="UP001642360">
    <property type="component" value="Unassembled WGS sequence"/>
</dbReference>
<dbReference type="EMBL" id="CAUOFW020003747">
    <property type="protein sequence ID" value="CAK9161846.1"/>
    <property type="molecule type" value="Genomic_DNA"/>
</dbReference>
<gene>
    <name evidence="1" type="ORF">ILEXP_LOCUS30673</name>
</gene>
<keyword evidence="2" id="KW-1185">Reference proteome</keyword>
<proteinExistence type="predicted"/>